<proteinExistence type="predicted"/>
<dbReference type="AlphaFoldDB" id="A0A3M7RLH8"/>
<dbReference type="Proteomes" id="UP000276133">
    <property type="component" value="Unassembled WGS sequence"/>
</dbReference>
<dbReference type="OrthoDB" id="783770at2759"/>
<name>A0A3M7RLH8_BRAPC</name>
<sequence length="145" mass="16929">MSFSPFWRNSLYHLSTFSNDSRLKRHKIYAEAFFPNYRVENSTPIVEVDLKLNSFLVNLVNKLLLPTPESPIRTILNKRSKSSCCKSNVIFNKFKKAKLITVSPFADIRTKILVFKSSTIFDLNELFFIVKFQTLITIKPLNYEI</sequence>
<dbReference type="EMBL" id="REGN01003119">
    <property type="protein sequence ID" value="RNA24433.1"/>
    <property type="molecule type" value="Genomic_DNA"/>
</dbReference>
<accession>A0A3M7RLH8</accession>
<gene>
    <name evidence="1" type="ORF">BpHYR1_038885</name>
</gene>
<organism evidence="1 2">
    <name type="scientific">Brachionus plicatilis</name>
    <name type="common">Marine rotifer</name>
    <name type="synonym">Brachionus muelleri</name>
    <dbReference type="NCBI Taxonomy" id="10195"/>
    <lineage>
        <taxon>Eukaryota</taxon>
        <taxon>Metazoa</taxon>
        <taxon>Spiralia</taxon>
        <taxon>Gnathifera</taxon>
        <taxon>Rotifera</taxon>
        <taxon>Eurotatoria</taxon>
        <taxon>Monogononta</taxon>
        <taxon>Pseudotrocha</taxon>
        <taxon>Ploima</taxon>
        <taxon>Brachionidae</taxon>
        <taxon>Brachionus</taxon>
    </lineage>
</organism>
<comment type="caution">
    <text evidence="1">The sequence shown here is derived from an EMBL/GenBank/DDBJ whole genome shotgun (WGS) entry which is preliminary data.</text>
</comment>
<evidence type="ECO:0000313" key="1">
    <source>
        <dbReference type="EMBL" id="RNA24433.1"/>
    </source>
</evidence>
<protein>
    <submittedName>
        <fullName evidence="1">Uncharacterized protein</fullName>
    </submittedName>
</protein>
<evidence type="ECO:0000313" key="2">
    <source>
        <dbReference type="Proteomes" id="UP000276133"/>
    </source>
</evidence>
<keyword evidence="2" id="KW-1185">Reference proteome</keyword>
<reference evidence="1 2" key="1">
    <citation type="journal article" date="2018" name="Sci. Rep.">
        <title>Genomic signatures of local adaptation to the degree of environmental predictability in rotifers.</title>
        <authorList>
            <person name="Franch-Gras L."/>
            <person name="Hahn C."/>
            <person name="Garcia-Roger E.M."/>
            <person name="Carmona M.J."/>
            <person name="Serra M."/>
            <person name="Gomez A."/>
        </authorList>
    </citation>
    <scope>NUCLEOTIDE SEQUENCE [LARGE SCALE GENOMIC DNA]</scope>
    <source>
        <strain evidence="1">HYR1</strain>
    </source>
</reference>